<evidence type="ECO:0000313" key="2">
    <source>
        <dbReference type="Proteomes" id="UP000239735"/>
    </source>
</evidence>
<gene>
    <name evidence="1" type="ORF">SBA5_600065</name>
</gene>
<dbReference type="AlphaFoldDB" id="A0A2N9LXB6"/>
<organism evidence="1 2">
    <name type="scientific">Candidatus Sulfuritelmatomonas gaucii</name>
    <dbReference type="NCBI Taxonomy" id="2043161"/>
    <lineage>
        <taxon>Bacteria</taxon>
        <taxon>Pseudomonadati</taxon>
        <taxon>Acidobacteriota</taxon>
        <taxon>Terriglobia</taxon>
        <taxon>Terriglobales</taxon>
        <taxon>Acidobacteriaceae</taxon>
        <taxon>Candidatus Sulfuritelmatomonas</taxon>
    </lineage>
</organism>
<accession>A0A2N9LXB6</accession>
<protein>
    <submittedName>
        <fullName evidence="1">Uncharacterized protein</fullName>
    </submittedName>
</protein>
<evidence type="ECO:0000313" key="1">
    <source>
        <dbReference type="EMBL" id="SPE27823.1"/>
    </source>
</evidence>
<dbReference type="Proteomes" id="UP000239735">
    <property type="component" value="Unassembled WGS sequence"/>
</dbReference>
<reference evidence="2" key="1">
    <citation type="submission" date="2018-02" db="EMBL/GenBank/DDBJ databases">
        <authorList>
            <person name="Hausmann B."/>
        </authorList>
    </citation>
    <scope>NUCLEOTIDE SEQUENCE [LARGE SCALE GENOMIC DNA]</scope>
    <source>
        <strain evidence="2">Peat soil MAG SbA5</strain>
    </source>
</reference>
<proteinExistence type="predicted"/>
<sequence>MKLGGVRHDDVAGSQISDHQALLPFSQVQHHERTQTGNRKRETALAHCRELLGTTTCTDRSETTSLMHCPACSGTMLVIERITSAQLYFQPDLSLATPQKCRNDNS</sequence>
<dbReference type="EMBL" id="OKRB01000120">
    <property type="protein sequence ID" value="SPE27823.1"/>
    <property type="molecule type" value="Genomic_DNA"/>
</dbReference>
<name>A0A2N9LXB6_9BACT</name>